<protein>
    <recommendedName>
        <fullName evidence="3">RNase H type-1 domain-containing protein</fullName>
    </recommendedName>
</protein>
<accession>A0ABU6ZMY5</accession>
<dbReference type="EMBL" id="JASCZI010272733">
    <property type="protein sequence ID" value="MED6223323.1"/>
    <property type="molecule type" value="Genomic_DNA"/>
</dbReference>
<dbReference type="Proteomes" id="UP001341840">
    <property type="component" value="Unassembled WGS sequence"/>
</dbReference>
<gene>
    <name evidence="1" type="ORF">PIB30_072899</name>
</gene>
<evidence type="ECO:0000313" key="1">
    <source>
        <dbReference type="EMBL" id="MED6223323.1"/>
    </source>
</evidence>
<name>A0ABU6ZMY5_9FABA</name>
<sequence>MDIKTWLLYGTRLDEYTFCATIWWIWRDRNNSIFNQDDEWSSLKVKSLALSLTKELKLFYHMQPASVPLFLLVDWTPPLGSTVKINCDASVYNVSHVTGFGCVIRDELVLIQRTANVAADFLAKSAVDKSIGYVELLEPLNGMHNVLDGVHHSSAVKS</sequence>
<comment type="caution">
    <text evidence="1">The sequence shown here is derived from an EMBL/GenBank/DDBJ whole genome shotgun (WGS) entry which is preliminary data.</text>
</comment>
<evidence type="ECO:0000313" key="2">
    <source>
        <dbReference type="Proteomes" id="UP001341840"/>
    </source>
</evidence>
<organism evidence="1 2">
    <name type="scientific">Stylosanthes scabra</name>
    <dbReference type="NCBI Taxonomy" id="79078"/>
    <lineage>
        <taxon>Eukaryota</taxon>
        <taxon>Viridiplantae</taxon>
        <taxon>Streptophyta</taxon>
        <taxon>Embryophyta</taxon>
        <taxon>Tracheophyta</taxon>
        <taxon>Spermatophyta</taxon>
        <taxon>Magnoliopsida</taxon>
        <taxon>eudicotyledons</taxon>
        <taxon>Gunneridae</taxon>
        <taxon>Pentapetalae</taxon>
        <taxon>rosids</taxon>
        <taxon>fabids</taxon>
        <taxon>Fabales</taxon>
        <taxon>Fabaceae</taxon>
        <taxon>Papilionoideae</taxon>
        <taxon>50 kb inversion clade</taxon>
        <taxon>dalbergioids sensu lato</taxon>
        <taxon>Dalbergieae</taxon>
        <taxon>Pterocarpus clade</taxon>
        <taxon>Stylosanthes</taxon>
    </lineage>
</organism>
<keyword evidence="2" id="KW-1185">Reference proteome</keyword>
<proteinExistence type="predicted"/>
<reference evidence="1 2" key="1">
    <citation type="journal article" date="2023" name="Plants (Basel)">
        <title>Bridging the Gap: Combining Genomics and Transcriptomics Approaches to Understand Stylosanthes scabra, an Orphan Legume from the Brazilian Caatinga.</title>
        <authorList>
            <person name="Ferreira-Neto J.R.C."/>
            <person name="da Silva M.D."/>
            <person name="Binneck E."/>
            <person name="de Melo N.F."/>
            <person name="da Silva R.H."/>
            <person name="de Melo A.L.T.M."/>
            <person name="Pandolfi V."/>
            <person name="Bustamante F.O."/>
            <person name="Brasileiro-Vidal A.C."/>
            <person name="Benko-Iseppon A.M."/>
        </authorList>
    </citation>
    <scope>NUCLEOTIDE SEQUENCE [LARGE SCALE GENOMIC DNA]</scope>
    <source>
        <tissue evidence="1">Leaves</tissue>
    </source>
</reference>
<evidence type="ECO:0008006" key="3">
    <source>
        <dbReference type="Google" id="ProtNLM"/>
    </source>
</evidence>